<evidence type="ECO:0000256" key="2">
    <source>
        <dbReference type="ARBA" id="ARBA00022448"/>
    </source>
</evidence>
<evidence type="ECO:0000256" key="7">
    <source>
        <dbReference type="ARBA" id="ARBA00022906"/>
    </source>
</evidence>
<feature type="domain" description="ABC transporter" evidence="11">
    <location>
        <begin position="5"/>
        <end position="222"/>
    </location>
</feature>
<dbReference type="AlphaFoldDB" id="A0AAJ5PV88"/>
<evidence type="ECO:0000313" key="12">
    <source>
        <dbReference type="EMBL" id="WAI18703.1"/>
    </source>
</evidence>
<dbReference type="NCBIfam" id="NF007090">
    <property type="entry name" value="PRK09544.1"/>
    <property type="match status" value="1"/>
</dbReference>
<keyword evidence="10" id="KW-0472">Membrane</keyword>
<keyword evidence="6 12" id="KW-0067">ATP-binding</keyword>
<keyword evidence="3" id="KW-1003">Cell membrane</keyword>
<dbReference type="InterPro" id="IPR003593">
    <property type="entry name" value="AAA+_ATPase"/>
</dbReference>
<keyword evidence="5" id="KW-0862">Zinc</keyword>
<dbReference type="CDD" id="cd03235">
    <property type="entry name" value="ABC_Metallic_Cations"/>
    <property type="match status" value="1"/>
</dbReference>
<dbReference type="PROSITE" id="PS00211">
    <property type="entry name" value="ABC_TRANSPORTER_1"/>
    <property type="match status" value="1"/>
</dbReference>
<dbReference type="PANTHER" id="PTHR42734">
    <property type="entry name" value="METAL TRANSPORT SYSTEM ATP-BINDING PROTEIN TM_0124-RELATED"/>
    <property type="match status" value="1"/>
</dbReference>
<dbReference type="EMBL" id="CP113406">
    <property type="protein sequence ID" value="WAI18703.1"/>
    <property type="molecule type" value="Genomic_DNA"/>
</dbReference>
<protein>
    <submittedName>
        <fullName evidence="12">Zinc ABC transporter ATP-binding protein ZnuC</fullName>
    </submittedName>
</protein>
<dbReference type="GO" id="GO:0006829">
    <property type="term" value="P:zinc ion transport"/>
    <property type="evidence" value="ECO:0007669"/>
    <property type="project" value="UniProtKB-KW"/>
</dbReference>
<keyword evidence="2" id="KW-0813">Transport</keyword>
<gene>
    <name evidence="12" type="primary">znuC</name>
    <name evidence="12" type="ORF">OW720_01640</name>
</gene>
<evidence type="ECO:0000259" key="11">
    <source>
        <dbReference type="PROSITE" id="PS50893"/>
    </source>
</evidence>
<keyword evidence="7" id="KW-0864">Zinc transport</keyword>
<dbReference type="Pfam" id="PF00005">
    <property type="entry name" value="ABC_tran"/>
    <property type="match status" value="1"/>
</dbReference>
<evidence type="ECO:0000256" key="4">
    <source>
        <dbReference type="ARBA" id="ARBA00022741"/>
    </source>
</evidence>
<keyword evidence="9" id="KW-0406">Ion transport</keyword>
<dbReference type="FunFam" id="3.40.50.300:FF:000392">
    <property type="entry name" value="Zinc import ATP-binding protein ZnuC"/>
    <property type="match status" value="1"/>
</dbReference>
<name>A0AAJ5PV88_9GAMM</name>
<keyword evidence="8" id="KW-1278">Translocase</keyword>
<proteinExistence type="inferred from homology"/>
<dbReference type="GO" id="GO:0010043">
    <property type="term" value="P:response to zinc ion"/>
    <property type="evidence" value="ECO:0007669"/>
    <property type="project" value="TreeGrafter"/>
</dbReference>
<organism evidence="12 13">
    <name type="scientific">Buchnera aphidicola</name>
    <name type="common">Brevicoryne brassicae</name>
    <dbReference type="NCBI Taxonomy" id="911343"/>
    <lineage>
        <taxon>Bacteria</taxon>
        <taxon>Pseudomonadati</taxon>
        <taxon>Pseudomonadota</taxon>
        <taxon>Gammaproteobacteria</taxon>
        <taxon>Enterobacterales</taxon>
        <taxon>Erwiniaceae</taxon>
        <taxon>Buchnera</taxon>
    </lineage>
</organism>
<sequence>MLEFIKLNNICVNFSNRSVLSNISLSLIPNRILTLIGPNGAGKSTLVRIILGLIKPDSGTIIRLDNLSIGYVPQKLYFNTLLPITVERFMKLSKSKKNSIIKILKMLKRVKAKDLRYRQLQTLSGGEMQRVLLAKALLNRPNLLVLDEPTQGVDVMGQFALYELINQIRYELKCSIVIVSHDLNFVMAKTDYVICLNNHICCSGTPETVCKNLEFISIFGIKHIKEFAIYHHHHNHIHHF</sequence>
<dbReference type="PANTHER" id="PTHR42734:SF9">
    <property type="entry name" value="ZINC IMPORT ATP-BINDING PROTEIN ZNUC"/>
    <property type="match status" value="1"/>
</dbReference>
<dbReference type="InterPro" id="IPR027417">
    <property type="entry name" value="P-loop_NTPase"/>
</dbReference>
<dbReference type="Proteomes" id="UP001163440">
    <property type="component" value="Chromosome"/>
</dbReference>
<dbReference type="SMART" id="SM00382">
    <property type="entry name" value="AAA"/>
    <property type="match status" value="1"/>
</dbReference>
<comment type="similarity">
    <text evidence="1">Belongs to the ABC transporter superfamily. Drug exporter-2 (TC 3.A.1.117) family.</text>
</comment>
<dbReference type="Gene3D" id="3.40.50.300">
    <property type="entry name" value="P-loop containing nucleotide triphosphate hydrolases"/>
    <property type="match status" value="1"/>
</dbReference>
<evidence type="ECO:0000256" key="10">
    <source>
        <dbReference type="ARBA" id="ARBA00023136"/>
    </source>
</evidence>
<evidence type="ECO:0000256" key="6">
    <source>
        <dbReference type="ARBA" id="ARBA00022840"/>
    </source>
</evidence>
<dbReference type="PROSITE" id="PS50893">
    <property type="entry name" value="ABC_TRANSPORTER_2"/>
    <property type="match status" value="1"/>
</dbReference>
<dbReference type="GO" id="GO:0005524">
    <property type="term" value="F:ATP binding"/>
    <property type="evidence" value="ECO:0007669"/>
    <property type="project" value="UniProtKB-KW"/>
</dbReference>
<evidence type="ECO:0000256" key="9">
    <source>
        <dbReference type="ARBA" id="ARBA00023065"/>
    </source>
</evidence>
<evidence type="ECO:0000256" key="3">
    <source>
        <dbReference type="ARBA" id="ARBA00022475"/>
    </source>
</evidence>
<reference evidence="12" key="1">
    <citation type="submission" date="2022-11" db="EMBL/GenBank/DDBJ databases">
        <title>The whole genome sequencing of pests is an important tool to study the evolution of the plant-insect interaction and insecticide resistance.</title>
        <authorList>
            <person name="Kananovich Y."/>
        </authorList>
    </citation>
    <scope>NUCLEOTIDE SEQUENCE</scope>
    <source>
        <strain evidence="12">BSU_Bre_2018</strain>
    </source>
</reference>
<dbReference type="InterPro" id="IPR003439">
    <property type="entry name" value="ABC_transporter-like_ATP-bd"/>
</dbReference>
<dbReference type="GO" id="GO:0016887">
    <property type="term" value="F:ATP hydrolysis activity"/>
    <property type="evidence" value="ECO:0007669"/>
    <property type="project" value="InterPro"/>
</dbReference>
<evidence type="ECO:0000256" key="5">
    <source>
        <dbReference type="ARBA" id="ARBA00022833"/>
    </source>
</evidence>
<accession>A0AAJ5PV88</accession>
<evidence type="ECO:0000256" key="8">
    <source>
        <dbReference type="ARBA" id="ARBA00022967"/>
    </source>
</evidence>
<dbReference type="RefSeq" id="WP_158365711.1">
    <property type="nucleotide sequence ID" value="NZ_CP034882.1"/>
</dbReference>
<dbReference type="SUPFAM" id="SSF52540">
    <property type="entry name" value="P-loop containing nucleoside triphosphate hydrolases"/>
    <property type="match status" value="1"/>
</dbReference>
<keyword evidence="4" id="KW-0547">Nucleotide-binding</keyword>
<evidence type="ECO:0000256" key="1">
    <source>
        <dbReference type="ARBA" id="ARBA00006526"/>
    </source>
</evidence>
<evidence type="ECO:0000313" key="13">
    <source>
        <dbReference type="Proteomes" id="UP001163440"/>
    </source>
</evidence>
<dbReference type="InterPro" id="IPR050153">
    <property type="entry name" value="Metal_Ion_Import_ABC"/>
</dbReference>
<dbReference type="InterPro" id="IPR017871">
    <property type="entry name" value="ABC_transporter-like_CS"/>
</dbReference>